<dbReference type="GO" id="GO:0015074">
    <property type="term" value="P:DNA integration"/>
    <property type="evidence" value="ECO:0007669"/>
    <property type="project" value="InterPro"/>
</dbReference>
<feature type="domain" description="Integrase catalytic" evidence="5">
    <location>
        <begin position="1"/>
        <end position="109"/>
    </location>
</feature>
<feature type="compositionally biased region" description="Polar residues" evidence="4">
    <location>
        <begin position="258"/>
        <end position="282"/>
    </location>
</feature>
<dbReference type="PROSITE" id="PS50994">
    <property type="entry name" value="INTEGRASE"/>
    <property type="match status" value="1"/>
</dbReference>
<comment type="catalytic activity">
    <reaction evidence="2">
        <text>DNA(n) + a 2'-deoxyribonucleoside 5'-triphosphate = DNA(n+1) + diphosphate</text>
        <dbReference type="Rhea" id="RHEA:22508"/>
        <dbReference type="Rhea" id="RHEA-COMP:17339"/>
        <dbReference type="Rhea" id="RHEA-COMP:17340"/>
        <dbReference type="ChEBI" id="CHEBI:33019"/>
        <dbReference type="ChEBI" id="CHEBI:61560"/>
        <dbReference type="ChEBI" id="CHEBI:173112"/>
        <dbReference type="EC" id="2.7.7.49"/>
    </reaction>
</comment>
<evidence type="ECO:0000256" key="1">
    <source>
        <dbReference type="ARBA" id="ARBA00022578"/>
    </source>
</evidence>
<comment type="catalytic activity">
    <reaction evidence="3">
        <text>DNA(n) + a 2'-deoxyribonucleoside 5'-triphosphate = DNA(n+1) + diphosphate</text>
        <dbReference type="Rhea" id="RHEA:22508"/>
        <dbReference type="Rhea" id="RHEA-COMP:17339"/>
        <dbReference type="Rhea" id="RHEA-COMP:17340"/>
        <dbReference type="ChEBI" id="CHEBI:33019"/>
        <dbReference type="ChEBI" id="CHEBI:61560"/>
        <dbReference type="ChEBI" id="CHEBI:173112"/>
        <dbReference type="EC" id="2.7.7.7"/>
    </reaction>
</comment>
<feature type="region of interest" description="Disordered" evidence="4">
    <location>
        <begin position="220"/>
        <end position="302"/>
    </location>
</feature>
<dbReference type="InterPro" id="IPR057670">
    <property type="entry name" value="SH3_retrovirus"/>
</dbReference>
<dbReference type="PANTHER" id="PTHR42648">
    <property type="entry name" value="TRANSPOSASE, PUTATIVE-RELATED"/>
    <property type="match status" value="1"/>
</dbReference>
<dbReference type="Gene3D" id="3.30.420.10">
    <property type="entry name" value="Ribonuclease H-like superfamily/Ribonuclease H"/>
    <property type="match status" value="1"/>
</dbReference>
<dbReference type="SUPFAM" id="SSF53098">
    <property type="entry name" value="Ribonuclease H-like"/>
    <property type="match status" value="1"/>
</dbReference>
<dbReference type="InterPro" id="IPR039537">
    <property type="entry name" value="Retrotran_Ty1/copia-like"/>
</dbReference>
<dbReference type="InterPro" id="IPR012337">
    <property type="entry name" value="RNaseH-like_sf"/>
</dbReference>
<evidence type="ECO:0000313" key="6">
    <source>
        <dbReference type="EMBL" id="TPX47663.1"/>
    </source>
</evidence>
<proteinExistence type="predicted"/>
<dbReference type="VEuPathDB" id="FungiDB:SeMB42_g01046"/>
<dbReference type="GO" id="GO:0005634">
    <property type="term" value="C:nucleus"/>
    <property type="evidence" value="ECO:0007669"/>
    <property type="project" value="UniProtKB-ARBA"/>
</dbReference>
<evidence type="ECO:0000256" key="3">
    <source>
        <dbReference type="ARBA" id="ARBA00049244"/>
    </source>
</evidence>
<organism evidence="6 7">
    <name type="scientific">Synchytrium endobioticum</name>
    <dbReference type="NCBI Taxonomy" id="286115"/>
    <lineage>
        <taxon>Eukaryota</taxon>
        <taxon>Fungi</taxon>
        <taxon>Fungi incertae sedis</taxon>
        <taxon>Chytridiomycota</taxon>
        <taxon>Chytridiomycota incertae sedis</taxon>
        <taxon>Chytridiomycetes</taxon>
        <taxon>Synchytriales</taxon>
        <taxon>Synchytriaceae</taxon>
        <taxon>Synchytrium</taxon>
    </lineage>
</organism>
<dbReference type="Pfam" id="PF25597">
    <property type="entry name" value="SH3_retrovirus"/>
    <property type="match status" value="1"/>
</dbReference>
<gene>
    <name evidence="6" type="ORF">SeLEV6574_g02523</name>
</gene>
<dbReference type="InterPro" id="IPR001584">
    <property type="entry name" value="Integrase_cat-core"/>
</dbReference>
<feature type="compositionally biased region" description="Basic and acidic residues" evidence="4">
    <location>
        <begin position="248"/>
        <end position="257"/>
    </location>
</feature>
<dbReference type="GO" id="GO:0003676">
    <property type="term" value="F:nucleic acid binding"/>
    <property type="evidence" value="ECO:0007669"/>
    <property type="project" value="InterPro"/>
</dbReference>
<dbReference type="EMBL" id="QEAM01000072">
    <property type="protein sequence ID" value="TPX47663.1"/>
    <property type="molecule type" value="Genomic_DNA"/>
</dbReference>
<evidence type="ECO:0000256" key="4">
    <source>
        <dbReference type="SAM" id="MobiDB-lite"/>
    </source>
</evidence>
<reference evidence="6 7" key="1">
    <citation type="journal article" date="2019" name="Sci. Rep.">
        <title>Comparative genomics of chytrid fungi reveal insights into the obligate biotrophic and pathogenic lifestyle of Synchytrium endobioticum.</title>
        <authorList>
            <person name="van de Vossenberg B.T.L.H."/>
            <person name="Warris S."/>
            <person name="Nguyen H.D.T."/>
            <person name="van Gent-Pelzer M.P.E."/>
            <person name="Joly D.L."/>
            <person name="van de Geest H.C."/>
            <person name="Bonants P.J.M."/>
            <person name="Smith D.S."/>
            <person name="Levesque C.A."/>
            <person name="van der Lee T.A.J."/>
        </authorList>
    </citation>
    <scope>NUCLEOTIDE SEQUENCE [LARGE SCALE GENOMIC DNA]</scope>
    <source>
        <strain evidence="6 7">LEV6574</strain>
    </source>
</reference>
<protein>
    <recommendedName>
        <fullName evidence="5">Integrase catalytic domain-containing protein</fullName>
    </recommendedName>
</protein>
<dbReference type="Proteomes" id="UP000320475">
    <property type="component" value="Unassembled WGS sequence"/>
</dbReference>
<dbReference type="GO" id="GO:0003964">
    <property type="term" value="F:RNA-directed DNA polymerase activity"/>
    <property type="evidence" value="ECO:0007669"/>
    <property type="project" value="UniProtKB-EC"/>
</dbReference>
<dbReference type="InterPro" id="IPR036397">
    <property type="entry name" value="RNaseH_sf"/>
</dbReference>
<evidence type="ECO:0000256" key="2">
    <source>
        <dbReference type="ARBA" id="ARBA00048173"/>
    </source>
</evidence>
<feature type="compositionally biased region" description="Acidic residues" evidence="4">
    <location>
        <begin position="238"/>
        <end position="247"/>
    </location>
</feature>
<sequence length="302" mass="34479">MASSKELTSILVVHTHLKRFKIPNKKFQQSCDANGIELQYSIPYEHQTNGVAEAYVKKINTVARALLTGCSLPNEAWGLAFIHANTLVANWPHATLGYKSPFEIFYGNKPSIAYLRTFVCAVYITTPKERRTKFGPRAKKYIYVGYQSASIIRALDPTNGRIIYARYLHCTFDESSFPSLNCDLVNAIHDEIDTPNEGIMSDQINELLQQRFKNNPNFQSFIEHKPMSSNKRSRGDDDYNLGDESDDEQSHITERKNYTYNPRHSASSASITNKRTASTATDRNVKKNIDMNNENHTQYSRY</sequence>
<evidence type="ECO:0000259" key="5">
    <source>
        <dbReference type="PROSITE" id="PS50994"/>
    </source>
</evidence>
<dbReference type="AlphaFoldDB" id="A0A507D832"/>
<dbReference type="OrthoDB" id="7691805at2759"/>
<dbReference type="GO" id="GO:0003887">
    <property type="term" value="F:DNA-directed DNA polymerase activity"/>
    <property type="evidence" value="ECO:0007669"/>
    <property type="project" value="UniProtKB-EC"/>
</dbReference>
<keyword evidence="1" id="KW-0815">Transposition</keyword>
<dbReference type="GO" id="GO:0032196">
    <property type="term" value="P:transposition"/>
    <property type="evidence" value="ECO:0007669"/>
    <property type="project" value="UniProtKB-KW"/>
</dbReference>
<accession>A0A507D832</accession>
<evidence type="ECO:0000313" key="7">
    <source>
        <dbReference type="Proteomes" id="UP000320475"/>
    </source>
</evidence>
<dbReference type="PANTHER" id="PTHR42648:SF25">
    <property type="entry name" value="RNA-DIRECTED DNA POLYMERASE"/>
    <property type="match status" value="1"/>
</dbReference>
<feature type="compositionally biased region" description="Polar residues" evidence="4">
    <location>
        <begin position="290"/>
        <end position="302"/>
    </location>
</feature>
<comment type="caution">
    <text evidence="6">The sequence shown here is derived from an EMBL/GenBank/DDBJ whole genome shotgun (WGS) entry which is preliminary data.</text>
</comment>
<name>A0A507D832_9FUNG</name>